<evidence type="ECO:0008006" key="4">
    <source>
        <dbReference type="Google" id="ProtNLM"/>
    </source>
</evidence>
<dbReference type="PANTHER" id="PTHR30041">
    <property type="entry name" value="ARSENATE REDUCTASE"/>
    <property type="match status" value="1"/>
</dbReference>
<dbReference type="AlphaFoldDB" id="A0A252CF66"/>
<dbReference type="Proteomes" id="UP000194606">
    <property type="component" value="Unassembled WGS sequence"/>
</dbReference>
<evidence type="ECO:0000256" key="1">
    <source>
        <dbReference type="PROSITE-ProRule" id="PRU01282"/>
    </source>
</evidence>
<name>A0A252CF66_9LACT</name>
<dbReference type="InterPro" id="IPR006660">
    <property type="entry name" value="Arsenate_reductase-like"/>
</dbReference>
<accession>A0A252CF66</accession>
<dbReference type="Gene3D" id="3.40.30.10">
    <property type="entry name" value="Glutaredoxin"/>
    <property type="match status" value="1"/>
</dbReference>
<proteinExistence type="inferred from homology"/>
<evidence type="ECO:0000313" key="3">
    <source>
        <dbReference type="Proteomes" id="UP000194606"/>
    </source>
</evidence>
<dbReference type="SUPFAM" id="SSF52833">
    <property type="entry name" value="Thioredoxin-like"/>
    <property type="match status" value="1"/>
</dbReference>
<dbReference type="RefSeq" id="WP_158092856.1">
    <property type="nucleotide sequence ID" value="NZ_MUIZ01000001.1"/>
</dbReference>
<evidence type="ECO:0000313" key="2">
    <source>
        <dbReference type="EMBL" id="OUK05216.1"/>
    </source>
</evidence>
<dbReference type="EMBL" id="MUIZ01000001">
    <property type="protein sequence ID" value="OUK05216.1"/>
    <property type="molecule type" value="Genomic_DNA"/>
</dbReference>
<dbReference type="PANTHER" id="PTHR30041:SF7">
    <property type="entry name" value="GLOBAL TRANSCRIPTIONAL REGULATOR SPX"/>
    <property type="match status" value="1"/>
</dbReference>
<reference evidence="2 3" key="1">
    <citation type="submission" date="2017-02" db="EMBL/GenBank/DDBJ databases">
        <authorList>
            <person name="Peterson S.W."/>
        </authorList>
    </citation>
    <scope>NUCLEOTIDE SEQUENCE [LARGE SCALE GENOMIC DNA]</scope>
    <source>
        <strain evidence="2">159469</strain>
    </source>
</reference>
<dbReference type="CDD" id="cd03032">
    <property type="entry name" value="ArsC_Spx"/>
    <property type="match status" value="1"/>
</dbReference>
<sequence>MKPIKFYSRLQSEGKGVFTEQKAKTWLKEHKLAFEEVSIQRLTRDDIIHLLQLSEDGFESIISKRSSLYKNFILNGVLSPSMTLTECIELIQKYPALVRTPIIMDDKKLQVGFNEDSMRKFIPRPHRKVYRNFCLR</sequence>
<gene>
    <name evidence="2" type="ORF">BZZ03_00425</name>
</gene>
<dbReference type="Pfam" id="PF03960">
    <property type="entry name" value="ArsC"/>
    <property type="match status" value="1"/>
</dbReference>
<comment type="similarity">
    <text evidence="1">Belongs to the ArsC family.</text>
</comment>
<dbReference type="PROSITE" id="PS51353">
    <property type="entry name" value="ARSC"/>
    <property type="match status" value="1"/>
</dbReference>
<dbReference type="InterPro" id="IPR036249">
    <property type="entry name" value="Thioredoxin-like_sf"/>
</dbReference>
<comment type="caution">
    <text evidence="2">The sequence shown here is derived from an EMBL/GenBank/DDBJ whole genome shotgun (WGS) entry which is preliminary data.</text>
</comment>
<organism evidence="2 3">
    <name type="scientific">Lactococcus petauri</name>
    <dbReference type="NCBI Taxonomy" id="1940789"/>
    <lineage>
        <taxon>Bacteria</taxon>
        <taxon>Bacillati</taxon>
        <taxon>Bacillota</taxon>
        <taxon>Bacilli</taxon>
        <taxon>Lactobacillales</taxon>
        <taxon>Streptococcaceae</taxon>
        <taxon>Lactococcus</taxon>
    </lineage>
</organism>
<protein>
    <recommendedName>
        <fullName evidence="4">Transcriptional regulator Spx</fullName>
    </recommendedName>
</protein>